<keyword evidence="3" id="KW-1185">Reference proteome</keyword>
<dbReference type="AlphaFoldDB" id="A0A0B6RQJ4"/>
<evidence type="ECO:0000313" key="2">
    <source>
        <dbReference type="EMBL" id="AJK47612.1"/>
    </source>
</evidence>
<feature type="region of interest" description="Disordered" evidence="1">
    <location>
        <begin position="45"/>
        <end position="70"/>
    </location>
</feature>
<accession>A0A0B6RQJ4</accession>
<feature type="compositionally biased region" description="Low complexity" evidence="1">
    <location>
        <begin position="109"/>
        <end position="120"/>
    </location>
</feature>
<evidence type="ECO:0000256" key="1">
    <source>
        <dbReference type="SAM" id="MobiDB-lite"/>
    </source>
</evidence>
<evidence type="ECO:0000313" key="3">
    <source>
        <dbReference type="Proteomes" id="UP000031838"/>
    </source>
</evidence>
<protein>
    <submittedName>
        <fullName evidence="2">Uncharacterized protein</fullName>
    </submittedName>
</protein>
<name>A0A0B6RQJ4_BURPL</name>
<feature type="region of interest" description="Disordered" evidence="1">
    <location>
        <begin position="97"/>
        <end position="130"/>
    </location>
</feature>
<sequence length="152" mass="16572">MPSGVGARPAMRATRSAWRRVGEHEAGAPRRLTVPIVPHALPPVLSHRGARTFPGTERPNPGRKPSPVPRAARIAEPFGTELRHRAEAAANACAATAASLPHRSRRVTPRTPTTNPTILPYPKEKGANRRRFHRLPAVPLNTPIDRRAARSL</sequence>
<dbReference type="KEGG" id="bgp:BGL_1c31360"/>
<dbReference type="Proteomes" id="UP000031838">
    <property type="component" value="Chromosome 1"/>
</dbReference>
<organism evidence="2 3">
    <name type="scientific">Burkholderia plantarii</name>
    <dbReference type="NCBI Taxonomy" id="41899"/>
    <lineage>
        <taxon>Bacteria</taxon>
        <taxon>Pseudomonadati</taxon>
        <taxon>Pseudomonadota</taxon>
        <taxon>Betaproteobacteria</taxon>
        <taxon>Burkholderiales</taxon>
        <taxon>Burkholderiaceae</taxon>
        <taxon>Burkholderia</taxon>
    </lineage>
</organism>
<gene>
    <name evidence="2" type="ORF">BGL_1c31360</name>
</gene>
<reference evidence="3" key="1">
    <citation type="submission" date="2011-03" db="EMBL/GenBank/DDBJ databases">
        <authorList>
            <person name="Voget S."/>
            <person name="Streit W.R."/>
            <person name="Jaeger K.E."/>
            <person name="Daniel R."/>
        </authorList>
    </citation>
    <scope>NUCLEOTIDE SEQUENCE [LARGE SCALE GENOMIC DNA]</scope>
    <source>
        <strain evidence="3">PG1</strain>
    </source>
</reference>
<dbReference type="HOGENOM" id="CLU_1718861_0_0_4"/>
<dbReference type="EMBL" id="CP002580">
    <property type="protein sequence ID" value="AJK47612.1"/>
    <property type="molecule type" value="Genomic_DNA"/>
</dbReference>
<reference evidence="2 3" key="2">
    <citation type="journal article" date="2016" name="Appl. Microbiol. Biotechnol.">
        <title>Mutations improving production and secretion of extracellular lipase by Burkholderia glumae PG1.</title>
        <authorList>
            <person name="Knapp A."/>
            <person name="Voget S."/>
            <person name="Gao R."/>
            <person name="Zaburannyi N."/>
            <person name="Krysciak D."/>
            <person name="Breuer M."/>
            <person name="Hauer B."/>
            <person name="Streit W.R."/>
            <person name="Muller R."/>
            <person name="Daniel R."/>
            <person name="Jaeger K.E."/>
        </authorList>
    </citation>
    <scope>NUCLEOTIDE SEQUENCE [LARGE SCALE GENOMIC DNA]</scope>
    <source>
        <strain evidence="2 3">PG1</strain>
    </source>
</reference>
<proteinExistence type="predicted"/>
<feature type="region of interest" description="Disordered" evidence="1">
    <location>
        <begin position="1"/>
        <end position="24"/>
    </location>
</feature>